<feature type="chain" id="PRO_5031028348" description="DUF2946 domain-containing protein" evidence="1">
    <location>
        <begin position="25"/>
        <end position="122"/>
    </location>
</feature>
<evidence type="ECO:0000313" key="2">
    <source>
        <dbReference type="EMBL" id="MBB4145598.1"/>
    </source>
</evidence>
<dbReference type="AlphaFoldDB" id="A0A7W6LLI1"/>
<comment type="caution">
    <text evidence="2">The sequence shown here is derived from an EMBL/GenBank/DDBJ whole genome shotgun (WGS) entry which is preliminary data.</text>
</comment>
<keyword evidence="1" id="KW-0732">Signal</keyword>
<proteinExistence type="predicted"/>
<gene>
    <name evidence="2" type="ORF">GGQ72_004163</name>
</gene>
<evidence type="ECO:0008006" key="4">
    <source>
        <dbReference type="Google" id="ProtNLM"/>
    </source>
</evidence>
<keyword evidence="3" id="KW-1185">Reference proteome</keyword>
<dbReference type="Proteomes" id="UP000519897">
    <property type="component" value="Unassembled WGS sequence"/>
</dbReference>
<accession>A0A7W6LLI1</accession>
<organism evidence="2 3">
    <name type="scientific">Rhizobium rhizoryzae</name>
    <dbReference type="NCBI Taxonomy" id="451876"/>
    <lineage>
        <taxon>Bacteria</taxon>
        <taxon>Pseudomonadati</taxon>
        <taxon>Pseudomonadota</taxon>
        <taxon>Alphaproteobacteria</taxon>
        <taxon>Hyphomicrobiales</taxon>
        <taxon>Rhizobiaceae</taxon>
        <taxon>Rhizobium/Agrobacterium group</taxon>
        <taxon>Rhizobium</taxon>
    </lineage>
</organism>
<reference evidence="2 3" key="1">
    <citation type="submission" date="2020-08" db="EMBL/GenBank/DDBJ databases">
        <title>Genomic Encyclopedia of Type Strains, Phase IV (KMG-IV): sequencing the most valuable type-strain genomes for metagenomic binning, comparative biology and taxonomic classification.</title>
        <authorList>
            <person name="Goeker M."/>
        </authorList>
    </citation>
    <scope>NUCLEOTIDE SEQUENCE [LARGE SCALE GENOMIC DNA]</scope>
    <source>
        <strain evidence="2 3">DSM 29514</strain>
    </source>
</reference>
<protein>
    <recommendedName>
        <fullName evidence="4">DUF2946 domain-containing protein</fullName>
    </recommendedName>
</protein>
<evidence type="ECO:0000256" key="1">
    <source>
        <dbReference type="SAM" id="SignalP"/>
    </source>
</evidence>
<feature type="signal peptide" evidence="1">
    <location>
        <begin position="1"/>
        <end position="24"/>
    </location>
</feature>
<sequence length="122" mass="12973">MTRIVCAIALLLVGLSHKPLSVLANRLTPAELAAYTLPDGTVPVLCLPSEDDASKKHSHDFGTGCEACRLASAILLPAPPAIETALALRAADRFVPVRFEAFYRQLFPPNASPRAPPFGLIA</sequence>
<dbReference type="EMBL" id="JACIEC010000009">
    <property type="protein sequence ID" value="MBB4145598.1"/>
    <property type="molecule type" value="Genomic_DNA"/>
</dbReference>
<name>A0A7W6LLI1_9HYPH</name>
<evidence type="ECO:0000313" key="3">
    <source>
        <dbReference type="Proteomes" id="UP000519897"/>
    </source>
</evidence>